<name>I9QH23_9BACE</name>
<dbReference type="AlphaFoldDB" id="I9QH23"/>
<dbReference type="PATRIC" id="fig|997874.3.peg.3546"/>
<dbReference type="InterPro" id="IPR052977">
    <property type="entry name" value="Polyferredoxin-like_ET"/>
</dbReference>
<comment type="caution">
    <text evidence="2">The sequence shown here is derived from an EMBL/GenBank/DDBJ whole genome shotgun (WGS) entry which is preliminary data.</text>
</comment>
<dbReference type="InterPro" id="IPR007525">
    <property type="entry name" value="FrhB_FdhB_C"/>
</dbReference>
<dbReference type="InterPro" id="IPR017896">
    <property type="entry name" value="4Fe4S_Fe-S-bd"/>
</dbReference>
<dbReference type="PROSITE" id="PS51379">
    <property type="entry name" value="4FE4S_FER_2"/>
    <property type="match status" value="1"/>
</dbReference>
<gene>
    <name evidence="2" type="ORF">HMPREF1062_03458</name>
</gene>
<dbReference type="PANTHER" id="PTHR43193">
    <property type="match status" value="1"/>
</dbReference>
<evidence type="ECO:0000259" key="1">
    <source>
        <dbReference type="PROSITE" id="PS51379"/>
    </source>
</evidence>
<protein>
    <recommendedName>
        <fullName evidence="1">4Fe-4S ferredoxin-type domain-containing protein</fullName>
    </recommendedName>
</protein>
<dbReference type="HOGENOM" id="CLU_037958_1_0_10"/>
<organism evidence="2 3">
    <name type="scientific">Bacteroides cellulosilyticus CL02T12C19</name>
    <dbReference type="NCBI Taxonomy" id="997874"/>
    <lineage>
        <taxon>Bacteria</taxon>
        <taxon>Pseudomonadati</taxon>
        <taxon>Bacteroidota</taxon>
        <taxon>Bacteroidia</taxon>
        <taxon>Bacteroidales</taxon>
        <taxon>Bacteroidaceae</taxon>
        <taxon>Bacteroides</taxon>
    </lineage>
</organism>
<dbReference type="Pfam" id="PF04432">
    <property type="entry name" value="FrhB_FdhB_C"/>
    <property type="match status" value="1"/>
</dbReference>
<dbReference type="PANTHER" id="PTHR43193:SF2">
    <property type="entry name" value="POLYFERREDOXIN PROTEIN FWDF"/>
    <property type="match status" value="1"/>
</dbReference>
<dbReference type="Proteomes" id="UP000003741">
    <property type="component" value="Unassembled WGS sequence"/>
</dbReference>
<reference evidence="2 3" key="1">
    <citation type="submission" date="2012-02" db="EMBL/GenBank/DDBJ databases">
        <title>The Genome Sequence of Bacteroides cellulosilyticus CL02T12C19.</title>
        <authorList>
            <consortium name="The Broad Institute Genome Sequencing Platform"/>
            <person name="Earl A."/>
            <person name="Ward D."/>
            <person name="Feldgarden M."/>
            <person name="Gevers D."/>
            <person name="Zitomersky N.L."/>
            <person name="Coyne M.J."/>
            <person name="Comstock L.E."/>
            <person name="Young S.K."/>
            <person name="Zeng Q."/>
            <person name="Gargeya S."/>
            <person name="Fitzgerald M."/>
            <person name="Haas B."/>
            <person name="Abouelleil A."/>
            <person name="Alvarado L."/>
            <person name="Arachchi H.M."/>
            <person name="Berlin A."/>
            <person name="Chapman S.B."/>
            <person name="Gearin G."/>
            <person name="Goldberg J."/>
            <person name="Griggs A."/>
            <person name="Gujja S."/>
            <person name="Hansen M."/>
            <person name="Heiman D."/>
            <person name="Howarth C."/>
            <person name="Larimer J."/>
            <person name="Lui A."/>
            <person name="MacDonald P.J.P."/>
            <person name="McCowen C."/>
            <person name="Montmayeur A."/>
            <person name="Murphy C."/>
            <person name="Neiman D."/>
            <person name="Pearson M."/>
            <person name="Priest M."/>
            <person name="Roberts A."/>
            <person name="Saif S."/>
            <person name="Shea T."/>
            <person name="Sisk P."/>
            <person name="Stolte C."/>
            <person name="Sykes S."/>
            <person name="Wortman J."/>
            <person name="Nusbaum C."/>
            <person name="Birren B."/>
        </authorList>
    </citation>
    <scope>NUCLEOTIDE SEQUENCE [LARGE SCALE GENOMIC DNA]</scope>
    <source>
        <strain evidence="2 3">CL02T12C19</strain>
    </source>
</reference>
<proteinExistence type="predicted"/>
<evidence type="ECO:0000313" key="3">
    <source>
        <dbReference type="Proteomes" id="UP000003741"/>
    </source>
</evidence>
<evidence type="ECO:0000313" key="2">
    <source>
        <dbReference type="EMBL" id="EIY28473.1"/>
    </source>
</evidence>
<sequence>MQVDNEGFLYPVKDIDKCTNCDLCERVCAFVQPTYNHEQPNVYAAYIKDQKERQKSSSGALFYTIAKFVINSGGVVFGAALNKKLSVIHQSAQTIEELTPLRGSKYVQSSLGDTFNIIRSLLKSGRLVYFTGTPCQVAGLKAFLRKEYSNLLTSDLVCHGVPSQKLFNLHLKYLEEQCNGKIIDYQFRDNKRWKGSEIITYIKKSQVFKRVLPTYDLSPYLYSFMYSFTYRYSCYHCPFAKIPRQGDITLADFWGVRKYYPHINVSKGVSLVLVNTGLGKQIWENVEKEVMSIKSDVISASKYNKNLVTASLMPAIRNGIYERIDNEGYVVIANSVFRTPFYWRIRIRIFIGSLLNDKVKQLMLNLLAKYKK</sequence>
<feature type="domain" description="4Fe-4S ferredoxin-type" evidence="1">
    <location>
        <begin position="9"/>
        <end position="38"/>
    </location>
</feature>
<dbReference type="EMBL" id="AGXG01000077">
    <property type="protein sequence ID" value="EIY28473.1"/>
    <property type="molecule type" value="Genomic_DNA"/>
</dbReference>
<accession>I9QH23</accession>
<dbReference type="SUPFAM" id="SSF54862">
    <property type="entry name" value="4Fe-4S ferredoxins"/>
    <property type="match status" value="1"/>
</dbReference>
<keyword evidence="3" id="KW-1185">Reference proteome</keyword>